<sequence length="241" mass="28082">MPSWYDEDSSDEDINMVSLDQQLFETPDTVVEPSFCGSYTESEPTCMMHHQRPKKMVAFEGVNCGVVEWVDGPWPEILQRCLTRIWDMYHEQNLGRVNDKQAHEKEVAKLQKEIDFLSNNYSQLVEDVSNLFDYQDGKMSHDMDYTSQAINELAEKKKQLEDQAKIELSMEKLKLAKEQRCILQSQAEIIQNMRKAMKEVEGDRDLLKQEKKKLEYLIADLLNAGHDSKAKLERIKAIMNE</sequence>
<dbReference type="Gramene" id="TraesSTA3B03G01686000.1">
    <property type="protein sequence ID" value="TraesSTA3B03G01686000.1"/>
    <property type="gene ID" value="TraesSTA3B03G01686000"/>
</dbReference>
<dbReference type="Proteomes" id="UP000019116">
    <property type="component" value="Chromosome 4B"/>
</dbReference>
<reference evidence="2" key="2">
    <citation type="submission" date="2018-10" db="UniProtKB">
        <authorList>
            <consortium name="EnsemblPlants"/>
        </authorList>
    </citation>
    <scope>IDENTIFICATION</scope>
</reference>
<dbReference type="Gramene" id="TraesCS4B03G0973800.1">
    <property type="protein sequence ID" value="TraesCS4B03G0973800.1.CDS"/>
    <property type="gene ID" value="TraesCS4B03G0973800"/>
</dbReference>
<evidence type="ECO:0000256" key="1">
    <source>
        <dbReference type="SAM" id="Coils"/>
    </source>
</evidence>
<protein>
    <submittedName>
        <fullName evidence="2">Uncharacterized protein</fullName>
    </submittedName>
</protein>
<dbReference type="EnsemblPlants" id="TraesCS4B02G381400.1">
    <property type="protein sequence ID" value="TraesCS4B02G381400.1"/>
    <property type="gene ID" value="TraesCS4B02G381400"/>
</dbReference>
<dbReference type="Gramene" id="TraesRN4B0100888400.1">
    <property type="protein sequence ID" value="TraesRN4B0100888400.1"/>
    <property type="gene ID" value="TraesRN4B0100888400"/>
</dbReference>
<dbReference type="OMA" id="FETPDSM"/>
<reference evidence="2" key="1">
    <citation type="submission" date="2018-08" db="EMBL/GenBank/DDBJ databases">
        <authorList>
            <person name="Rossello M."/>
        </authorList>
    </citation>
    <scope>NUCLEOTIDE SEQUENCE [LARGE SCALE GENOMIC DNA]</scope>
    <source>
        <strain evidence="2">cv. Chinese Spring</strain>
    </source>
</reference>
<keyword evidence="1" id="KW-0175">Coiled coil</keyword>
<dbReference type="Gramene" id="TraesRN4B0100888900.1">
    <property type="protein sequence ID" value="TraesRN4B0100888900.1"/>
    <property type="gene ID" value="TraesRN4B0100888900"/>
</dbReference>
<dbReference type="Gramene" id="TraesCSU02G004700.1">
    <property type="protein sequence ID" value="TraesCSU02G004700.1"/>
    <property type="gene ID" value="TraesCSU02G004700"/>
</dbReference>
<dbReference type="Gramene" id="TraesPARA_EIv1.0_0512900.1">
    <property type="protein sequence ID" value="TraesPARA_EIv1.0_0512900.1.CDS"/>
    <property type="gene ID" value="TraesPARA_EIv1.0_0512900"/>
</dbReference>
<keyword evidence="3" id="KW-1185">Reference proteome</keyword>
<dbReference type="Gramene" id="TraesCS4B02G381400.1">
    <property type="protein sequence ID" value="TraesCS4B02G381400.1"/>
    <property type="gene ID" value="TraesCS4B02G381400"/>
</dbReference>
<evidence type="ECO:0000313" key="3">
    <source>
        <dbReference type="Proteomes" id="UP000019116"/>
    </source>
</evidence>
<evidence type="ECO:0000313" key="2">
    <source>
        <dbReference type="EnsemblPlants" id="TraesCSU02G004700.1"/>
    </source>
</evidence>
<organism evidence="2">
    <name type="scientific">Triticum aestivum</name>
    <name type="common">Wheat</name>
    <dbReference type="NCBI Taxonomy" id="4565"/>
    <lineage>
        <taxon>Eukaryota</taxon>
        <taxon>Viridiplantae</taxon>
        <taxon>Streptophyta</taxon>
        <taxon>Embryophyta</taxon>
        <taxon>Tracheophyta</taxon>
        <taxon>Spermatophyta</taxon>
        <taxon>Magnoliopsida</taxon>
        <taxon>Liliopsida</taxon>
        <taxon>Poales</taxon>
        <taxon>Poaceae</taxon>
        <taxon>BOP clade</taxon>
        <taxon>Pooideae</taxon>
        <taxon>Triticodae</taxon>
        <taxon>Triticeae</taxon>
        <taxon>Triticinae</taxon>
        <taxon>Triticum</taxon>
    </lineage>
</organism>
<dbReference type="Proteomes" id="UP000019116">
    <property type="component" value="Chromosome Un"/>
</dbReference>
<dbReference type="Gramene" id="TraesRN4B0100888700.1">
    <property type="protein sequence ID" value="TraesRN4B0100888700.1"/>
    <property type="gene ID" value="TraesRN4B0100888700"/>
</dbReference>
<dbReference type="Gramene" id="TraesRN4B0100888500.1">
    <property type="protein sequence ID" value="TraesRN4B0100888500.1"/>
    <property type="gene ID" value="TraesRN4B0100888500"/>
</dbReference>
<dbReference type="EnsemblPlants" id="TraesCSU02G004700.1">
    <property type="protein sequence ID" value="TraesCSU02G004700.1"/>
    <property type="gene ID" value="TraesCSU02G004700"/>
</dbReference>
<dbReference type="STRING" id="4565.A0A341UKU7"/>
<feature type="coiled-coil region" evidence="1">
    <location>
        <begin position="100"/>
        <end position="224"/>
    </location>
</feature>
<accession>A0A341UKU7</accession>
<dbReference type="Gramene" id="TraesRN4B0100888200.1">
    <property type="protein sequence ID" value="TraesRN4B0100888200.1"/>
    <property type="gene ID" value="TraesRN4B0100888200"/>
</dbReference>
<dbReference type="AlphaFoldDB" id="A0A341UKU7"/>
<name>A0A341UKU7_WHEAT</name>
<dbReference type="Gramene" id="TraesRN4B0101007000.1">
    <property type="protein sequence ID" value="TraesRN4B0101007000.1"/>
    <property type="gene ID" value="TraesRN4B0101007000"/>
</dbReference>
<dbReference type="PANTHER" id="PTHR35163">
    <property type="entry name" value="OS02G0467300 PROTEIN"/>
    <property type="match status" value="1"/>
</dbReference>
<proteinExistence type="predicted"/>
<dbReference type="Gramene" id="TraesRN4B0100888600.1">
    <property type="protein sequence ID" value="TraesRN4B0100888600.1"/>
    <property type="gene ID" value="TraesRN4B0100888600"/>
</dbReference>
<dbReference type="PANTHER" id="PTHR35163:SF13">
    <property type="entry name" value="NB-ARC DOMAIN-CONTAINING PROTEIN"/>
    <property type="match status" value="1"/>
</dbReference>
<dbReference type="OrthoDB" id="696051at2759"/>
<dbReference type="Gramene" id="TraesRN4B0100888800.1">
    <property type="protein sequence ID" value="TraesRN4B0100888800.1"/>
    <property type="gene ID" value="TraesRN4B0100888800"/>
</dbReference>
<dbReference type="SMR" id="A0A341UKU7"/>